<evidence type="ECO:0000313" key="1">
    <source>
        <dbReference type="EMBL" id="VDO56909.1"/>
    </source>
</evidence>
<gene>
    <name evidence="1" type="ORF">HPLM_LOCUS15518</name>
</gene>
<organism evidence="3">
    <name type="scientific">Haemonchus placei</name>
    <name type="common">Barber's pole worm</name>
    <dbReference type="NCBI Taxonomy" id="6290"/>
    <lineage>
        <taxon>Eukaryota</taxon>
        <taxon>Metazoa</taxon>
        <taxon>Ecdysozoa</taxon>
        <taxon>Nematoda</taxon>
        <taxon>Chromadorea</taxon>
        <taxon>Rhabditida</taxon>
        <taxon>Rhabditina</taxon>
        <taxon>Rhabditomorpha</taxon>
        <taxon>Strongyloidea</taxon>
        <taxon>Trichostrongylidae</taxon>
        <taxon>Haemonchus</taxon>
    </lineage>
</organism>
<protein>
    <submittedName>
        <fullName evidence="3">TIGR04388 family protein</fullName>
    </submittedName>
</protein>
<evidence type="ECO:0000313" key="3">
    <source>
        <dbReference type="WBParaSite" id="HPLM_0001552601-mRNA-1"/>
    </source>
</evidence>
<dbReference type="STRING" id="6290.A0A0N4WV19"/>
<keyword evidence="2" id="KW-1185">Reference proteome</keyword>
<proteinExistence type="predicted"/>
<dbReference type="OrthoDB" id="5869794at2759"/>
<sequence>MSWPMNGENAISVRSALIQALLSQLPKQSTPSTSLANSWAMDYQTRPGQQLASLWSQQYSATRPAYENVWAGATSTSSNQSLTQSSTSVDSAMWSAEFLDNAETSLHSSPVSHALANELAENWAQAYTTEQQNVGERMESEWESIRQKLNIDQAGYKTQSEAYDYQVIDSARYTMIRQ</sequence>
<dbReference type="WBParaSite" id="HPLM_0001552601-mRNA-1">
    <property type="protein sequence ID" value="HPLM_0001552601-mRNA-1"/>
    <property type="gene ID" value="HPLM_0001552601"/>
</dbReference>
<reference evidence="1 2" key="2">
    <citation type="submission" date="2018-11" db="EMBL/GenBank/DDBJ databases">
        <authorList>
            <consortium name="Pathogen Informatics"/>
        </authorList>
    </citation>
    <scope>NUCLEOTIDE SEQUENCE [LARGE SCALE GENOMIC DNA]</scope>
    <source>
        <strain evidence="1 2">MHpl1</strain>
    </source>
</reference>
<dbReference type="Proteomes" id="UP000268014">
    <property type="component" value="Unassembled WGS sequence"/>
</dbReference>
<evidence type="ECO:0000313" key="2">
    <source>
        <dbReference type="Proteomes" id="UP000268014"/>
    </source>
</evidence>
<name>A0A0N4WV19_HAEPC</name>
<accession>A0A0N4WV19</accession>
<dbReference type="AlphaFoldDB" id="A0A0N4WV19"/>
<reference evidence="3" key="1">
    <citation type="submission" date="2017-02" db="UniProtKB">
        <authorList>
            <consortium name="WormBaseParasite"/>
        </authorList>
    </citation>
    <scope>IDENTIFICATION</scope>
</reference>
<dbReference type="EMBL" id="UZAF01019013">
    <property type="protein sequence ID" value="VDO56909.1"/>
    <property type="molecule type" value="Genomic_DNA"/>
</dbReference>